<evidence type="ECO:0000313" key="5">
    <source>
        <dbReference type="EMBL" id="KAA8566293.1"/>
    </source>
</evidence>
<dbReference type="InterPro" id="IPR017901">
    <property type="entry name" value="C-CAP_CF_C-like"/>
</dbReference>
<keyword evidence="6" id="KW-1185">Reference proteome</keyword>
<evidence type="ECO:0000256" key="1">
    <source>
        <dbReference type="ARBA" id="ARBA00008848"/>
    </source>
</evidence>
<accession>A0A5M9JD49</accession>
<dbReference type="SMART" id="SM00673">
    <property type="entry name" value="CARP"/>
    <property type="match status" value="1"/>
</dbReference>
<dbReference type="InterPro" id="IPR016098">
    <property type="entry name" value="CAP/MinC_C"/>
</dbReference>
<proteinExistence type="inferred from homology"/>
<dbReference type="VEuPathDB" id="FungiDB:MFRU_019g00580"/>
<dbReference type="EMBL" id="VICG01000012">
    <property type="protein sequence ID" value="KAA8566293.1"/>
    <property type="molecule type" value="Genomic_DNA"/>
</dbReference>
<reference evidence="5 6" key="1">
    <citation type="submission" date="2019-06" db="EMBL/GenBank/DDBJ databases">
        <title>Genome Sequence of the Brown Rot Fungal Pathogen Monilinia fructicola.</title>
        <authorList>
            <person name="De Miccolis Angelini R.M."/>
            <person name="Landi L."/>
            <person name="Abate D."/>
            <person name="Pollastro S."/>
            <person name="Romanazzi G."/>
            <person name="Faretra F."/>
        </authorList>
    </citation>
    <scope>NUCLEOTIDE SEQUENCE [LARGE SCALE GENOMIC DNA]</scope>
    <source>
        <strain evidence="5 6">Mfrc123</strain>
    </source>
</reference>
<feature type="compositionally biased region" description="Polar residues" evidence="3">
    <location>
        <begin position="373"/>
        <end position="384"/>
    </location>
</feature>
<evidence type="ECO:0000313" key="6">
    <source>
        <dbReference type="Proteomes" id="UP000322873"/>
    </source>
</evidence>
<feature type="domain" description="C-CAP/cofactor C-like" evidence="4">
    <location>
        <begin position="418"/>
        <end position="568"/>
    </location>
</feature>
<sequence>MAQNSEVYHPKDALKAGINGALITGTAWCFGFRDRRHSFFIFTAMGGTYEFTKYASANLREKDDTYNSAIGGFLAGSVLGLRFGTTPAVLGFGALTAVVLSAFNYTGGSLGGYKRGPNEDEFERKEHLRRNRRIPVEQTLAELGEGRGIYGPGYDERKKGEESRKDTVSMYQLVLKAPCIHNMETSNGNALRNVKVFIPGLLADGDLIMLANLATYKNWRIFKNALEHHGLFIYYNNKSIGKMEKAIPAVIRAPFNQSAGSSQDVKERFYRHFQEEVTDLQERIGRLTNLSLVGGERQDATDHCLASITRLSNEAIKALSENLQEAKSKAAPRTKFRFTTTSKNNSVVSINDAAQLAQQSLGATNLKPSLLSSTESSMATTPANLMTPPGEDSARDTVGDLPSFPKNYNTEMANAPGPIRKPSFSEASTINITGHNGLHIILPSSASRATSSGAITKLNRCIVDMSVPTANGAPFAGLALKNIKHSLVIAGHVAGAAHITGIEDSIIVVASRQVRMHECKNVDIYLHCASRPIIEDCSNVRFAPIPESQNVTDGSVKNQWDQVDDFKWLKVEHSPNWSILPEEERLKEEIWTGVVPGGPGVGLDDILKRIGLTGR</sequence>
<evidence type="ECO:0000259" key="4">
    <source>
        <dbReference type="PROSITE" id="PS51329"/>
    </source>
</evidence>
<evidence type="ECO:0000256" key="3">
    <source>
        <dbReference type="SAM" id="MobiDB-lite"/>
    </source>
</evidence>
<protein>
    <recommendedName>
        <fullName evidence="4">C-CAP/cofactor C-like domain-containing protein</fullName>
    </recommendedName>
</protein>
<dbReference type="GO" id="GO:0005737">
    <property type="term" value="C:cytoplasm"/>
    <property type="evidence" value="ECO:0007669"/>
    <property type="project" value="TreeGrafter"/>
</dbReference>
<evidence type="ECO:0000256" key="2">
    <source>
        <dbReference type="ARBA" id="ARBA00023186"/>
    </source>
</evidence>
<comment type="similarity">
    <text evidence="1">Belongs to the TBCC family.</text>
</comment>
<dbReference type="Gene3D" id="2.160.20.70">
    <property type="match status" value="1"/>
</dbReference>
<organism evidence="5 6">
    <name type="scientific">Monilinia fructicola</name>
    <name type="common">Brown rot fungus</name>
    <name type="synonym">Ciboria fructicola</name>
    <dbReference type="NCBI Taxonomy" id="38448"/>
    <lineage>
        <taxon>Eukaryota</taxon>
        <taxon>Fungi</taxon>
        <taxon>Dikarya</taxon>
        <taxon>Ascomycota</taxon>
        <taxon>Pezizomycotina</taxon>
        <taxon>Leotiomycetes</taxon>
        <taxon>Helotiales</taxon>
        <taxon>Sclerotiniaceae</taxon>
        <taxon>Monilinia</taxon>
    </lineage>
</organism>
<name>A0A5M9JD49_MONFR</name>
<dbReference type="PROSITE" id="PS51329">
    <property type="entry name" value="C_CAP_COFACTOR_C"/>
    <property type="match status" value="1"/>
</dbReference>
<dbReference type="GO" id="GO:0007023">
    <property type="term" value="P:post-chaperonin tubulin folding pathway"/>
    <property type="evidence" value="ECO:0007669"/>
    <property type="project" value="InterPro"/>
</dbReference>
<dbReference type="PANTHER" id="PTHR15139:SF0">
    <property type="entry name" value="TUBULIN-SPECIFIC CHAPERONE C"/>
    <property type="match status" value="1"/>
</dbReference>
<dbReference type="GO" id="GO:0007021">
    <property type="term" value="P:tubulin complex assembly"/>
    <property type="evidence" value="ECO:0007669"/>
    <property type="project" value="TreeGrafter"/>
</dbReference>
<dbReference type="InterPro" id="IPR006599">
    <property type="entry name" value="CARP_motif"/>
</dbReference>
<keyword evidence="2" id="KW-0143">Chaperone</keyword>
<gene>
    <name evidence="5" type="ORF">EYC84_008889</name>
</gene>
<dbReference type="Proteomes" id="UP000322873">
    <property type="component" value="Unassembled WGS sequence"/>
</dbReference>
<dbReference type="AlphaFoldDB" id="A0A5M9JD49"/>
<dbReference type="InterPro" id="IPR027684">
    <property type="entry name" value="TBCC"/>
</dbReference>
<feature type="region of interest" description="Disordered" evidence="3">
    <location>
        <begin position="373"/>
        <end position="396"/>
    </location>
</feature>
<dbReference type="PANTHER" id="PTHR15139">
    <property type="entry name" value="TUBULIN FOLDING COFACTOR C"/>
    <property type="match status" value="1"/>
</dbReference>
<dbReference type="Pfam" id="PF07986">
    <property type="entry name" value="TBCC"/>
    <property type="match status" value="1"/>
</dbReference>
<comment type="caution">
    <text evidence="5">The sequence shown here is derived from an EMBL/GenBank/DDBJ whole genome shotgun (WGS) entry which is preliminary data.</text>
</comment>
<dbReference type="InterPro" id="IPR012945">
    <property type="entry name" value="Tubulin-bd_cofactor_C_dom"/>
</dbReference>
<dbReference type="VEuPathDB" id="FungiDB:MFRU_019g00570"/>
<dbReference type="FunFam" id="2.160.20.70:FF:000017">
    <property type="entry name" value="Similar to tubulin-specific chaperone c"/>
    <property type="match status" value="1"/>
</dbReference>